<evidence type="ECO:0000256" key="8">
    <source>
        <dbReference type="ARBA" id="ARBA00022989"/>
    </source>
</evidence>
<keyword evidence="14" id="KW-1185">Reference proteome</keyword>
<feature type="transmembrane region" description="Helical" evidence="12">
    <location>
        <begin position="2041"/>
        <end position="2062"/>
    </location>
</feature>
<dbReference type="FunFam" id="3.40.50.300:FF:000054">
    <property type="entry name" value="ABC multidrug transporter atrF"/>
    <property type="match status" value="1"/>
</dbReference>
<dbReference type="InterPro" id="IPR036259">
    <property type="entry name" value="MFS_trans_sf"/>
</dbReference>
<feature type="compositionally biased region" description="Basic and acidic residues" evidence="11">
    <location>
        <begin position="48"/>
        <end position="58"/>
    </location>
</feature>
<keyword evidence="8 12" id="KW-1133">Transmembrane helix</keyword>
<feature type="transmembrane region" description="Helical" evidence="12">
    <location>
        <begin position="2008"/>
        <end position="2029"/>
    </location>
</feature>
<feature type="transmembrane region" description="Helical" evidence="12">
    <location>
        <begin position="1701"/>
        <end position="1719"/>
    </location>
</feature>
<feature type="transmembrane region" description="Helical" evidence="12">
    <location>
        <begin position="593"/>
        <end position="618"/>
    </location>
</feature>
<feature type="transmembrane region" description="Helical" evidence="12">
    <location>
        <begin position="1447"/>
        <end position="1465"/>
    </location>
</feature>
<keyword evidence="5 12" id="KW-0812">Transmembrane</keyword>
<feature type="transmembrane region" description="Helical" evidence="12">
    <location>
        <begin position="1948"/>
        <end position="1968"/>
    </location>
</feature>
<name>A0A5M3Z6L0_ASPTE</name>
<feature type="transmembrane region" description="Helical" evidence="12">
    <location>
        <begin position="1974"/>
        <end position="1996"/>
    </location>
</feature>
<evidence type="ECO:0000313" key="14">
    <source>
        <dbReference type="Proteomes" id="UP000452235"/>
    </source>
</evidence>
<feature type="transmembrane region" description="Helical" evidence="12">
    <location>
        <begin position="1920"/>
        <end position="1939"/>
    </location>
</feature>
<dbReference type="SUPFAM" id="SSF103473">
    <property type="entry name" value="MFS general substrate transporter"/>
    <property type="match status" value="1"/>
</dbReference>
<feature type="coiled-coil region" evidence="10">
    <location>
        <begin position="803"/>
        <end position="831"/>
    </location>
</feature>
<feature type="compositionally biased region" description="Low complexity" evidence="11">
    <location>
        <begin position="10"/>
        <end position="19"/>
    </location>
</feature>
<evidence type="ECO:0000256" key="5">
    <source>
        <dbReference type="ARBA" id="ARBA00022692"/>
    </source>
</evidence>
<evidence type="ECO:0000256" key="9">
    <source>
        <dbReference type="ARBA" id="ARBA00023136"/>
    </source>
</evidence>
<dbReference type="PANTHER" id="PTHR19241">
    <property type="entry name" value="ATP-BINDING CASSETTE TRANSPORTER"/>
    <property type="match status" value="1"/>
</dbReference>
<dbReference type="VEuPathDB" id="FungiDB:ATEG_06504"/>
<dbReference type="GO" id="GO:0005524">
    <property type="term" value="F:ATP binding"/>
    <property type="evidence" value="ECO:0007669"/>
    <property type="project" value="UniProtKB-KW"/>
</dbReference>
<evidence type="ECO:0000256" key="11">
    <source>
        <dbReference type="SAM" id="MobiDB-lite"/>
    </source>
</evidence>
<dbReference type="CDD" id="cd03233">
    <property type="entry name" value="ABCG_PDR_domain1"/>
    <property type="match status" value="1"/>
</dbReference>
<keyword evidence="3" id="KW-0813">Transport</keyword>
<dbReference type="InterPro" id="IPR013525">
    <property type="entry name" value="ABC2_TM"/>
</dbReference>
<dbReference type="SMART" id="SM00382">
    <property type="entry name" value="AAA"/>
    <property type="match status" value="2"/>
</dbReference>
<feature type="transmembrane region" description="Helical" evidence="12">
    <location>
        <begin position="1731"/>
        <end position="1750"/>
    </location>
</feature>
<feature type="transmembrane region" description="Helical" evidence="12">
    <location>
        <begin position="1656"/>
        <end position="1677"/>
    </location>
</feature>
<evidence type="ECO:0000313" key="13">
    <source>
        <dbReference type="EMBL" id="GFF18311.1"/>
    </source>
</evidence>
<evidence type="ECO:0000256" key="10">
    <source>
        <dbReference type="SAM" id="Coils"/>
    </source>
</evidence>
<feature type="transmembrane region" description="Helical" evidence="12">
    <location>
        <begin position="1883"/>
        <end position="1908"/>
    </location>
</feature>
<dbReference type="PROSITE" id="PS00211">
    <property type="entry name" value="ABC_TRANSPORTER_1"/>
    <property type="match status" value="1"/>
</dbReference>
<comment type="subcellular location">
    <subcellularLocation>
        <location evidence="1">Cell membrane</location>
        <topology evidence="1">Multi-pass membrane protein</topology>
    </subcellularLocation>
</comment>
<dbReference type="InterPro" id="IPR017871">
    <property type="entry name" value="ABC_transporter-like_CS"/>
</dbReference>
<dbReference type="InterPro" id="IPR011701">
    <property type="entry name" value="MFS"/>
</dbReference>
<sequence length="2105" mass="235670">MDDKLPAPDSPTSSDADTSFTIDNYEQGREWIRNSNPQGVTSHPSGVDVEKAEHDFSELNRQFSSISQQAHRLSKHASRASKPADVEKSGTSTDSEEPWDLESALHGNQTAERDAGIKNKQIGVYWDGLTVRGMGGVRTYIKTFPNAIIDFFNVPGLIMEWTGYGKQGKETNILKGFRGVLRPGEMVLVLGRPGSGCTTFLKTITNQRFGYTGVDGEVLYGPFDAETFAKRYRGEAVYNQEDDIHQPTLTVKQTLGFALDTKTPGKRPMGVSKAEFKERVINLLLKMFNIEHTANTVVGNQFIRGVSGGEKRRVSIAEMMITSATVLAWDNSTRGLDASTALDFAKSLRIMTNIYKTTTFVSLYQASENIYKQFDKVLVIDGGRQVFFGPASEARAYFEGLGFKEKPRQTTPDYLTGCTDPFEREFKDGRSADDVPSTPDALVEAFEKSVYNERLTREMQEYRHKIQDEKHVYDEFEIANREAKRKFTPKSSVYSVPFYLQVWALMQRQFLIKWQDKFALTVSWITSTGVAIILGTVWLKSPETSAGAFTRGGLLFTSVLFNGFQAFAELASTMMGRSLVNKHRQFCFYRPSALFIAQLLVDATFAITRIVVFAAIVYFMCGLVLDPGAFFIYVLFLFLGYVDMTVFFRTVGCLCPGFDHAMNFVAVLITLFVLTSGYLVQWADGQVWLRWIFYVNPFGLGFSSLMVNEFRNLQLTCTQESLVPNGPGYGDIAHQACTLAGGEPGSAIVPGANYLATTFSYYTGDLWRNFGIMVALIVGFLGMNVYFGEVVRFDAGGKTVTFYQKENAERKRLNEDLMEKLEARRSKKQENAGSEINISSRSVLTWEDVCYDVPVPSGTRRLLKSVYGYVQPGKLTALMGASGAGKTTLLDVLARRKNIGVITGDILVDGAPPGMAFQRGTSYAEQLDVHEEMQTVREALRFSADLRQPYETPQKEKYAYVEEIISLLELENLADAIIGDHATGLSVEERKRVTIGVELAAKPELLLFLDEPTSGLDSQSAFNIVRFLRKLAAAGQAILCTIHQPNSALFENFDRLLLLQRGGECVYFGDIGPDSGVLLDYFRRNGADCPPDANPAEWMLDAIGAGQTRQIGERDWGEIWRTSPELEKVKKEIVELKASRAQAVRETSSQEASQKEYATPLWHQIKTVFHRTNIVFWRSRRYGFTRCFTHFAIAFITGLAFLQLDNSRASLQYRVFVIFNVTVIPIIIIQQVEPRYEMSRRVFYRESTSKTYREFAFALSMVLAEIPYCILCAVIFFLPLYYIPGFQAATSRAGYQFFMVLITEVFAVTLGQMIQALSPDSYIASQMNPPITILFSLFCGVMVPKPQIPGFWRAWLYQLDPFTRIVSGMVTTELHERPVVCRSGELNRFDAPANQTCGEYMQSYFDKGGAGYLVDTASQVCEFCAYKVGDQFYRTYGMTFDTRWRDLGIYCAFIGSNLIIIFLAFTGPLPDLQSPLDGFMTTSNLLLTSRDGLFTANPRCKSDTSLTAARWDMLVPPRRDAFSPQFLQSTTPESGGWWTNRPIPQAFRVGSVEFTRVVDGRTVLVEPGESRESTAASFLPIQRTPAIMGLGSRLGAFVGSKDDEVTETPRASHSENPTVDPSWKAAKSKDGDTAMALFDDPDELHEPVDPAEARRVLWKIDFMILPYLAVCYAFFYIDKTTLSYAAIFGIVEDLELHGTQYSWLSSIFYFGFLVAGVGFSDQLYAATVSNWGVFLMIQAACHNFTTLAVLRALGGAAEACADPAFMLITSMWYTRREQPVRMGLWYTANGFGIALGGLLGYGIGHIRGALPSWKYEFIVIGALCSTWGIVMFIFLPDSPVTAPGLTKRERRIAVERLRENQTGVENKHLKPAQILEAFCDYKLYFFFVLGMVCNIPNGGISNFGTIIIKGFGFSTLVTTLMQVPYGVLIAISILICVYLNDRFENRRCVFILIFLLPNIAGAFGLRFVPLDQKVGRLICYYLTGPYNAAFVLILSMQVANTAGHTKKVVTNAVLFLGYCTGNIAGPFFYKDDQKPTYSLGIWSMIVSHLIEAVLISVLGLLLRWENKKRDRIQSQMEGGLEGRDLGATAFMDLTDRENLNFRYIY</sequence>
<keyword evidence="4" id="KW-1003">Cell membrane</keyword>
<dbReference type="InterPro" id="IPR034003">
    <property type="entry name" value="ABCG_PDR_2"/>
</dbReference>
<feature type="compositionally biased region" description="Polar residues" evidence="11">
    <location>
        <begin position="1609"/>
        <end position="1619"/>
    </location>
</feature>
<feature type="compositionally biased region" description="Polar residues" evidence="11">
    <location>
        <begin position="33"/>
        <end position="44"/>
    </location>
</feature>
<keyword evidence="9 12" id="KW-0472">Membrane</keyword>
<dbReference type="Pfam" id="PF06422">
    <property type="entry name" value="PDR_CDR"/>
    <property type="match status" value="1"/>
</dbReference>
<feature type="transmembrane region" description="Helical" evidence="12">
    <location>
        <begin position="551"/>
        <end position="572"/>
    </location>
</feature>
<dbReference type="EMBL" id="BLJY01000008">
    <property type="protein sequence ID" value="GFF18311.1"/>
    <property type="molecule type" value="Genomic_DNA"/>
</dbReference>
<feature type="transmembrane region" description="Helical" evidence="12">
    <location>
        <begin position="1216"/>
        <end position="1234"/>
    </location>
</feature>
<dbReference type="CDD" id="cd03232">
    <property type="entry name" value="ABCG_PDR_domain2"/>
    <property type="match status" value="1"/>
</dbReference>
<feature type="transmembrane region" description="Helical" evidence="12">
    <location>
        <begin position="1785"/>
        <end position="1803"/>
    </location>
</feature>
<feature type="transmembrane region" description="Helical" evidence="12">
    <location>
        <begin position="660"/>
        <end position="680"/>
    </location>
</feature>
<dbReference type="GO" id="GO:0016887">
    <property type="term" value="F:ATP hydrolysis activity"/>
    <property type="evidence" value="ECO:0007669"/>
    <property type="project" value="InterPro"/>
</dbReference>
<evidence type="ECO:0000256" key="7">
    <source>
        <dbReference type="ARBA" id="ARBA00022840"/>
    </source>
</evidence>
<keyword evidence="10" id="KW-0175">Coiled coil</keyword>
<dbReference type="SUPFAM" id="SSF52540">
    <property type="entry name" value="P-loop containing nucleoside triphosphate hydrolases"/>
    <property type="match status" value="2"/>
</dbReference>
<keyword evidence="6" id="KW-0547">Nucleotide-binding</keyword>
<evidence type="ECO:0000256" key="12">
    <source>
        <dbReference type="SAM" id="Phobius"/>
    </source>
</evidence>
<keyword evidence="7" id="KW-0067">ATP-binding</keyword>
<dbReference type="FunFam" id="3.40.50.300:FF:001010">
    <property type="entry name" value="ABC multidrug transporter (Eurofung)"/>
    <property type="match status" value="1"/>
</dbReference>
<dbReference type="Gene3D" id="3.40.50.300">
    <property type="entry name" value="P-loop containing nucleotide triphosphate hydrolases"/>
    <property type="match status" value="2"/>
</dbReference>
<evidence type="ECO:0000256" key="4">
    <source>
        <dbReference type="ARBA" id="ARBA00022475"/>
    </source>
</evidence>
<dbReference type="InterPro" id="IPR010929">
    <property type="entry name" value="PDR_CDR_ABC"/>
</dbReference>
<evidence type="ECO:0000256" key="1">
    <source>
        <dbReference type="ARBA" id="ARBA00004651"/>
    </source>
</evidence>
<dbReference type="Proteomes" id="UP000452235">
    <property type="component" value="Unassembled WGS sequence"/>
</dbReference>
<dbReference type="Pfam" id="PF07690">
    <property type="entry name" value="MFS_1"/>
    <property type="match status" value="1"/>
</dbReference>
<feature type="transmembrane region" description="Helical" evidence="12">
    <location>
        <begin position="1187"/>
        <end position="1204"/>
    </location>
</feature>
<feature type="region of interest" description="Disordered" evidence="11">
    <location>
        <begin position="1"/>
        <end position="101"/>
    </location>
</feature>
<dbReference type="InterPro" id="IPR034001">
    <property type="entry name" value="ABCG_PDR_1"/>
</dbReference>
<feature type="transmembrane region" description="Helical" evidence="12">
    <location>
        <begin position="1255"/>
        <end position="1283"/>
    </location>
</feature>
<feature type="transmembrane region" description="Helical" evidence="12">
    <location>
        <begin position="518"/>
        <end position="539"/>
    </location>
</feature>
<feature type="transmembrane region" description="Helical" evidence="12">
    <location>
        <begin position="766"/>
        <end position="787"/>
    </location>
</feature>
<proteinExistence type="inferred from homology"/>
<evidence type="ECO:0000256" key="2">
    <source>
        <dbReference type="ARBA" id="ARBA00006012"/>
    </source>
</evidence>
<dbReference type="InterPro" id="IPR029481">
    <property type="entry name" value="ABC_trans_N"/>
</dbReference>
<dbReference type="Pfam" id="PF14510">
    <property type="entry name" value="ABC_trans_N"/>
    <property type="match status" value="1"/>
</dbReference>
<dbReference type="GO" id="GO:0140359">
    <property type="term" value="F:ABC-type transporter activity"/>
    <property type="evidence" value="ECO:0007669"/>
    <property type="project" value="InterPro"/>
</dbReference>
<dbReference type="OrthoDB" id="245989at2759"/>
<organism evidence="13 14">
    <name type="scientific">Aspergillus terreus</name>
    <dbReference type="NCBI Taxonomy" id="33178"/>
    <lineage>
        <taxon>Eukaryota</taxon>
        <taxon>Fungi</taxon>
        <taxon>Dikarya</taxon>
        <taxon>Ascomycota</taxon>
        <taxon>Pezizomycotina</taxon>
        <taxon>Eurotiomycetes</taxon>
        <taxon>Eurotiomycetidae</taxon>
        <taxon>Eurotiales</taxon>
        <taxon>Aspergillaceae</taxon>
        <taxon>Aspergillus</taxon>
        <taxon>Aspergillus subgen. Circumdati</taxon>
    </lineage>
</organism>
<feature type="coiled-coil region" evidence="10">
    <location>
        <begin position="452"/>
        <end position="486"/>
    </location>
</feature>
<reference evidence="13 14" key="1">
    <citation type="submission" date="2020-01" db="EMBL/GenBank/DDBJ databases">
        <title>Aspergillus terreus IFO 6365 whole genome shotgun sequence.</title>
        <authorList>
            <person name="Kanamasa S."/>
            <person name="Takahashi H."/>
        </authorList>
    </citation>
    <scope>NUCLEOTIDE SEQUENCE [LARGE SCALE GENOMIC DNA]</scope>
    <source>
        <strain evidence="13 14">IFO 6365</strain>
    </source>
</reference>
<comment type="similarity">
    <text evidence="2">Belongs to the ABC transporter superfamily. ABCG family. PDR (TC 3.A.1.205) subfamily.</text>
</comment>
<dbReference type="InterPro" id="IPR027417">
    <property type="entry name" value="P-loop_NTPase"/>
</dbReference>
<dbReference type="VEuPathDB" id="FungiDB:ATEG_06503"/>
<comment type="caution">
    <text evidence="13">The sequence shown here is derived from an EMBL/GenBank/DDBJ whole genome shotgun (WGS) entry which is preliminary data.</text>
</comment>
<dbReference type="Gene3D" id="1.20.1250.20">
    <property type="entry name" value="MFS general substrate transporter like domains"/>
    <property type="match status" value="1"/>
</dbReference>
<feature type="transmembrane region" description="Helical" evidence="12">
    <location>
        <begin position="1815"/>
        <end position="1835"/>
    </location>
</feature>
<feature type="compositionally biased region" description="Polar residues" evidence="11">
    <location>
        <begin position="59"/>
        <end position="71"/>
    </location>
</feature>
<gene>
    <name evidence="13" type="ORF">ATEIFO6365_0008025500</name>
</gene>
<feature type="transmembrane region" description="Helical" evidence="12">
    <location>
        <begin position="1295"/>
        <end position="1314"/>
    </location>
</feature>
<accession>A0A5M3Z6L0</accession>
<dbReference type="Pfam" id="PF01061">
    <property type="entry name" value="ABC2_membrane"/>
    <property type="match status" value="2"/>
</dbReference>
<dbReference type="Pfam" id="PF00005">
    <property type="entry name" value="ABC_tran"/>
    <property type="match status" value="2"/>
</dbReference>
<dbReference type="InterPro" id="IPR003439">
    <property type="entry name" value="ABC_transporter-like_ATP-bd"/>
</dbReference>
<protein>
    <submittedName>
        <fullName evidence="13">Putative ABC transporter</fullName>
    </submittedName>
</protein>
<feature type="region of interest" description="Disordered" evidence="11">
    <location>
        <begin position="1602"/>
        <end position="1625"/>
    </location>
</feature>
<dbReference type="InterPro" id="IPR003593">
    <property type="entry name" value="AAA+_ATPase"/>
</dbReference>
<feature type="transmembrane region" description="Helical" evidence="12">
    <location>
        <begin position="630"/>
        <end position="648"/>
    </location>
</feature>
<evidence type="ECO:0000256" key="3">
    <source>
        <dbReference type="ARBA" id="ARBA00022448"/>
    </source>
</evidence>
<dbReference type="GO" id="GO:0005886">
    <property type="term" value="C:plasma membrane"/>
    <property type="evidence" value="ECO:0007669"/>
    <property type="project" value="UniProtKB-SubCell"/>
</dbReference>
<evidence type="ECO:0000256" key="6">
    <source>
        <dbReference type="ARBA" id="ARBA00022741"/>
    </source>
</evidence>
<dbReference type="PROSITE" id="PS50893">
    <property type="entry name" value="ABC_TRANSPORTER_2"/>
    <property type="match status" value="2"/>
</dbReference>